<reference evidence="1 2" key="1">
    <citation type="submission" date="2024-02" db="EMBL/GenBank/DDBJ databases">
        <authorList>
            <person name="Vignale AGUSTIN F."/>
            <person name="Sosa J E."/>
            <person name="Modenutti C."/>
        </authorList>
    </citation>
    <scope>NUCLEOTIDE SEQUENCE [LARGE SCALE GENOMIC DNA]</scope>
</reference>
<evidence type="ECO:0000313" key="1">
    <source>
        <dbReference type="EMBL" id="CAK9168404.1"/>
    </source>
</evidence>
<evidence type="ECO:0000313" key="2">
    <source>
        <dbReference type="Proteomes" id="UP001642360"/>
    </source>
</evidence>
<dbReference type="AlphaFoldDB" id="A0ABC8TN96"/>
<proteinExistence type="predicted"/>
<name>A0ABC8TN96_9AQUA</name>
<accession>A0ABC8TN96</accession>
<gene>
    <name evidence="1" type="ORF">ILEXP_LOCUS37796</name>
</gene>
<protein>
    <submittedName>
        <fullName evidence="1">Uncharacterized protein</fullName>
    </submittedName>
</protein>
<keyword evidence="2" id="KW-1185">Reference proteome</keyword>
<dbReference type="Proteomes" id="UP001642360">
    <property type="component" value="Unassembled WGS sequence"/>
</dbReference>
<dbReference type="EMBL" id="CAUOFW020005058">
    <property type="protein sequence ID" value="CAK9168404.1"/>
    <property type="molecule type" value="Genomic_DNA"/>
</dbReference>
<feature type="non-terminal residue" evidence="1">
    <location>
        <position position="1"/>
    </location>
</feature>
<sequence>GTRIKTRKRNIAAPLDPAAFADAVVQIYLDNAGDLSLQCYTQWDSVFDITYDSYCVCVEMVGNQRLCFKVMKLLYNGMRIGWLIPKGINGSGWSNLVELIRKMIIIGGNQGRCLEKQRGEGISFIADARTYLGAFGQNSEFSGKLTPFQADKAKRVLEFCNEKSELLKDRLELPTKPRIAKVDEGIVCINEILSEMDALSEAIG</sequence>
<comment type="caution">
    <text evidence="1">The sequence shown here is derived from an EMBL/GenBank/DDBJ whole genome shotgun (WGS) entry which is preliminary data.</text>
</comment>
<organism evidence="1 2">
    <name type="scientific">Ilex paraguariensis</name>
    <name type="common">yerba mate</name>
    <dbReference type="NCBI Taxonomy" id="185542"/>
    <lineage>
        <taxon>Eukaryota</taxon>
        <taxon>Viridiplantae</taxon>
        <taxon>Streptophyta</taxon>
        <taxon>Embryophyta</taxon>
        <taxon>Tracheophyta</taxon>
        <taxon>Spermatophyta</taxon>
        <taxon>Magnoliopsida</taxon>
        <taxon>eudicotyledons</taxon>
        <taxon>Gunneridae</taxon>
        <taxon>Pentapetalae</taxon>
        <taxon>asterids</taxon>
        <taxon>campanulids</taxon>
        <taxon>Aquifoliales</taxon>
        <taxon>Aquifoliaceae</taxon>
        <taxon>Ilex</taxon>
    </lineage>
</organism>